<name>A0AAP3DMM5_BRELA</name>
<comment type="caution">
    <text evidence="1">The sequence shown here is derived from an EMBL/GenBank/DDBJ whole genome shotgun (WGS) entry which is preliminary data.</text>
</comment>
<protein>
    <submittedName>
        <fullName evidence="1">Uncharacterized protein</fullName>
    </submittedName>
</protein>
<dbReference type="Proteomes" id="UP001077662">
    <property type="component" value="Unassembled WGS sequence"/>
</dbReference>
<gene>
    <name evidence="1" type="ORF">O0554_26345</name>
</gene>
<dbReference type="RefSeq" id="WP_146067791.1">
    <property type="nucleotide sequence ID" value="NZ_JAPTNE010000073.1"/>
</dbReference>
<evidence type="ECO:0000313" key="1">
    <source>
        <dbReference type="EMBL" id="MCZ0810355.1"/>
    </source>
</evidence>
<accession>A0AAP3DMM5</accession>
<evidence type="ECO:0000313" key="2">
    <source>
        <dbReference type="Proteomes" id="UP001077662"/>
    </source>
</evidence>
<dbReference type="AlphaFoldDB" id="A0AAP3DMM5"/>
<dbReference type="EMBL" id="JAPTNE010000073">
    <property type="protein sequence ID" value="MCZ0810355.1"/>
    <property type="molecule type" value="Genomic_DNA"/>
</dbReference>
<proteinExistence type="predicted"/>
<organism evidence="1 2">
    <name type="scientific">Brevibacillus laterosporus</name>
    <name type="common">Bacillus laterosporus</name>
    <dbReference type="NCBI Taxonomy" id="1465"/>
    <lineage>
        <taxon>Bacteria</taxon>
        <taxon>Bacillati</taxon>
        <taxon>Bacillota</taxon>
        <taxon>Bacilli</taxon>
        <taxon>Bacillales</taxon>
        <taxon>Paenibacillaceae</taxon>
        <taxon>Brevibacillus</taxon>
    </lineage>
</organism>
<reference evidence="1" key="1">
    <citation type="submission" date="2022-09" db="EMBL/GenBank/DDBJ databases">
        <title>Genome analysis and characterization of larvicidal activity of Brevibacillus strains.</title>
        <authorList>
            <person name="Patrusheva E.V."/>
            <person name="Izotova A.O."/>
            <person name="Toshchakov S.V."/>
            <person name="Sineoky S.P."/>
        </authorList>
    </citation>
    <scope>NUCLEOTIDE SEQUENCE</scope>
    <source>
        <strain evidence="1">VKPM_B-13247</strain>
    </source>
</reference>
<sequence>MSSWMRSVNGKWSARYMNQLDDSRRNHNIFGSSNSFFPCDAYTFDNICDNALEIFYIASIYPHNPSFFHNGNGT</sequence>